<dbReference type="InterPro" id="IPR050103">
    <property type="entry name" value="Class-III_PLP-dep_AT"/>
</dbReference>
<comment type="similarity">
    <text evidence="5">Belongs to the class-III pyridoxal-phosphate-dependent aminotransferase family.</text>
</comment>
<dbReference type="InterPro" id="IPR005814">
    <property type="entry name" value="Aminotrans_3"/>
</dbReference>
<keyword evidence="7" id="KW-1185">Reference proteome</keyword>
<evidence type="ECO:0000256" key="5">
    <source>
        <dbReference type="RuleBase" id="RU003560"/>
    </source>
</evidence>
<evidence type="ECO:0000256" key="3">
    <source>
        <dbReference type="ARBA" id="ARBA00022679"/>
    </source>
</evidence>
<dbReference type="EC" id="2.6.1.19" evidence="6"/>
<sequence length="425" mass="45115">MTETLTARDSRAFFHQSGSSPCRSALRAAHGIWLEETDGHRLIDLHGNTAHHIGYAHPVLAAALKAQIDELPFSPRRFTNAPAVALAEKLLALWPGAAAKVLFANSGSDAIEIALKLARVATGRHETVSLRGSYHGHGFGAFGLSRPDIDPRLGPMLAGRHHVTPYWAAGGAARMLAEIEQILSTSQEGIACVIAEPIRSNCHLPPEGLWLEVRRLCDRHGALLIFDEIPSGLGKTGKFFAFEHVGAVPDAIVLGKALGGAMLPIAAVIADTRLDVAPELDLGHYTHEKNPLTARAALTTLEIIESEGLVDRAARGEEQLARLVAASSQTAPGIAGVRGRGLLQAVMLDPAALGFEPGERFADLMLDALRQQGVSTVFKDDRSIGFSPPLIITDAELADVVDRIGRAANAVSALTGRQVPALDEG</sequence>
<dbReference type="GO" id="GO:0034386">
    <property type="term" value="F:4-aminobutyrate:2-oxoglutarate transaminase activity"/>
    <property type="evidence" value="ECO:0007669"/>
    <property type="project" value="UniProtKB-EC"/>
</dbReference>
<dbReference type="InterPro" id="IPR015421">
    <property type="entry name" value="PyrdxlP-dep_Trfase_major"/>
</dbReference>
<name>A0ABX0UYA0_9HYPH</name>
<proteinExistence type="inferred from homology"/>
<dbReference type="PIRSF" id="PIRSF000521">
    <property type="entry name" value="Transaminase_4ab_Lys_Orn"/>
    <property type="match status" value="1"/>
</dbReference>
<reference evidence="6 7" key="1">
    <citation type="submission" date="2020-03" db="EMBL/GenBank/DDBJ databases">
        <title>Genomic Encyclopedia of Type Strains, Phase IV (KMG-IV): sequencing the most valuable type-strain genomes for metagenomic binning, comparative biology and taxonomic classification.</title>
        <authorList>
            <person name="Goeker M."/>
        </authorList>
    </citation>
    <scope>NUCLEOTIDE SEQUENCE [LARGE SCALE GENOMIC DNA]</scope>
    <source>
        <strain evidence="6 7">DSM 103870</strain>
    </source>
</reference>
<evidence type="ECO:0000313" key="6">
    <source>
        <dbReference type="EMBL" id="NIJ57934.1"/>
    </source>
</evidence>
<evidence type="ECO:0000256" key="2">
    <source>
        <dbReference type="ARBA" id="ARBA00022576"/>
    </source>
</evidence>
<dbReference type="InterPro" id="IPR015422">
    <property type="entry name" value="PyrdxlP-dep_Trfase_small"/>
</dbReference>
<comment type="cofactor">
    <cofactor evidence="1">
        <name>pyridoxal 5'-phosphate</name>
        <dbReference type="ChEBI" id="CHEBI:597326"/>
    </cofactor>
</comment>
<keyword evidence="2 6" id="KW-0032">Aminotransferase</keyword>
<dbReference type="RefSeq" id="WP_166951065.1">
    <property type="nucleotide sequence ID" value="NZ_JAASQI010000003.1"/>
</dbReference>
<evidence type="ECO:0000313" key="7">
    <source>
        <dbReference type="Proteomes" id="UP001429580"/>
    </source>
</evidence>
<dbReference type="PANTHER" id="PTHR11986">
    <property type="entry name" value="AMINOTRANSFERASE CLASS III"/>
    <property type="match status" value="1"/>
</dbReference>
<gene>
    <name evidence="6" type="ORF">FHS82_001770</name>
</gene>
<dbReference type="Gene3D" id="3.40.640.10">
    <property type="entry name" value="Type I PLP-dependent aspartate aminotransferase-like (Major domain)"/>
    <property type="match status" value="1"/>
</dbReference>
<comment type="caution">
    <text evidence="6">The sequence shown here is derived from an EMBL/GenBank/DDBJ whole genome shotgun (WGS) entry which is preliminary data.</text>
</comment>
<dbReference type="EMBL" id="JAASQI010000003">
    <property type="protein sequence ID" value="NIJ57934.1"/>
    <property type="molecule type" value="Genomic_DNA"/>
</dbReference>
<protein>
    <submittedName>
        <fullName evidence="6">4-aminobutyrate aminotransferase</fullName>
        <ecNumber evidence="6">2.6.1.19</ecNumber>
    </submittedName>
</protein>
<accession>A0ABX0UYA0</accession>
<keyword evidence="3 6" id="KW-0808">Transferase</keyword>
<organism evidence="6 7">
    <name type="scientific">Pseudochelatococcus lubricantis</name>
    <dbReference type="NCBI Taxonomy" id="1538102"/>
    <lineage>
        <taxon>Bacteria</taxon>
        <taxon>Pseudomonadati</taxon>
        <taxon>Pseudomonadota</taxon>
        <taxon>Alphaproteobacteria</taxon>
        <taxon>Hyphomicrobiales</taxon>
        <taxon>Chelatococcaceae</taxon>
        <taxon>Pseudochelatococcus</taxon>
    </lineage>
</organism>
<dbReference type="Pfam" id="PF00202">
    <property type="entry name" value="Aminotran_3"/>
    <property type="match status" value="1"/>
</dbReference>
<dbReference type="SUPFAM" id="SSF53383">
    <property type="entry name" value="PLP-dependent transferases"/>
    <property type="match status" value="1"/>
</dbReference>
<keyword evidence="4 5" id="KW-0663">Pyridoxal phosphate</keyword>
<dbReference type="Proteomes" id="UP001429580">
    <property type="component" value="Unassembled WGS sequence"/>
</dbReference>
<dbReference type="Gene3D" id="3.90.1150.10">
    <property type="entry name" value="Aspartate Aminotransferase, domain 1"/>
    <property type="match status" value="1"/>
</dbReference>
<dbReference type="InterPro" id="IPR015424">
    <property type="entry name" value="PyrdxlP-dep_Trfase"/>
</dbReference>
<dbReference type="CDD" id="cd00610">
    <property type="entry name" value="OAT_like"/>
    <property type="match status" value="1"/>
</dbReference>
<dbReference type="PANTHER" id="PTHR11986:SF79">
    <property type="entry name" value="ACETYLORNITHINE AMINOTRANSFERASE, MITOCHONDRIAL"/>
    <property type="match status" value="1"/>
</dbReference>
<evidence type="ECO:0000256" key="4">
    <source>
        <dbReference type="ARBA" id="ARBA00022898"/>
    </source>
</evidence>
<evidence type="ECO:0000256" key="1">
    <source>
        <dbReference type="ARBA" id="ARBA00001933"/>
    </source>
</evidence>